<dbReference type="STRING" id="1296121.A0A1A5ZWF7"/>
<sequence>MSSSTFPQLLRRANITTYDPLITRIYTSTPSSKSQHNDWGLKFSVPIKKGPRYIKFNSLDAGPGINCDWRSGEREARFVQAWGTGRVRWQTDEEIPSYQLKTKSLFDAGADRDPRHSDDYLTEQIESPHGAQEGGSGLGLVSEKGIWMKDIESMSNKQFEEYLELVRSKRREFLSKRLEDLPNRIKESLVLSEDNTLVHLASTGKTTPQSSIDFQTSLTSTELSSTSSTAKLHSKPHRVHGLSYSPKPTSAKDFVPPSLDKKGRVLNKVSRYDDAHTRASSNNTLQRGNNLPWIVSLGGITAKTSQKNARTTDTLNYTSMMDETDYTRADTSAGVGSFGVSRAEMSSAPVVLGLKDSNRSGPGNRMGGRWRQSTANQPSPLDTFKFDIDLTINSYEADPESVPQEVGSKEWVGNDSKLSKLNEWSSRYQLGGGPRSERKRGEALERLRVKEDREQTMERLNRLLGKYKIGAGEKKGEESSQ</sequence>
<dbReference type="InterPro" id="IPR016712">
    <property type="entry name" value="Rbsml_bS1m-like"/>
</dbReference>
<dbReference type="VEuPathDB" id="FungiDB:I303_08055"/>
<reference evidence="2" key="1">
    <citation type="submission" date="2013-07" db="EMBL/GenBank/DDBJ databases">
        <title>The Genome Sequence of Cryptococcus dejecticola CBS10117.</title>
        <authorList>
            <consortium name="The Broad Institute Genome Sequencing Platform"/>
            <person name="Cuomo C."/>
            <person name="Litvintseva A."/>
            <person name="Chen Y."/>
            <person name="Heitman J."/>
            <person name="Sun S."/>
            <person name="Springer D."/>
            <person name="Dromer F."/>
            <person name="Young S.K."/>
            <person name="Zeng Q."/>
            <person name="Gargeya S."/>
            <person name="Fitzgerald M."/>
            <person name="Abouelleil A."/>
            <person name="Alvarado L."/>
            <person name="Berlin A.M."/>
            <person name="Chapman S.B."/>
            <person name="Dewar J."/>
            <person name="Goldberg J."/>
            <person name="Griggs A."/>
            <person name="Gujja S."/>
            <person name="Hansen M."/>
            <person name="Howarth C."/>
            <person name="Imamovic A."/>
            <person name="Larimer J."/>
            <person name="McCowan C."/>
            <person name="Murphy C."/>
            <person name="Pearson M."/>
            <person name="Priest M."/>
            <person name="Roberts A."/>
            <person name="Saif S."/>
            <person name="Shea T."/>
            <person name="Sykes S."/>
            <person name="Wortman J."/>
            <person name="Nusbaum C."/>
            <person name="Birren B."/>
        </authorList>
    </citation>
    <scope>NUCLEOTIDE SEQUENCE [LARGE SCALE GENOMIC DNA]</scope>
    <source>
        <strain evidence="2">CBS 10117</strain>
    </source>
</reference>
<dbReference type="Proteomes" id="UP000078595">
    <property type="component" value="Chromosome 10"/>
</dbReference>
<reference evidence="3" key="3">
    <citation type="submission" date="2024-02" db="EMBL/GenBank/DDBJ databases">
        <title>Comparative genomics of Cryptococcus and Kwoniella reveals pathogenesis evolution and contrasting modes of karyotype evolution via chromosome fusion or intercentromeric recombination.</title>
        <authorList>
            <person name="Coelho M.A."/>
            <person name="David-Palma M."/>
            <person name="Shea T."/>
            <person name="Bowers K."/>
            <person name="McGinley-Smith S."/>
            <person name="Mohammad A.W."/>
            <person name="Gnirke A."/>
            <person name="Yurkov A.M."/>
            <person name="Nowrousian M."/>
            <person name="Sun S."/>
            <person name="Cuomo C.A."/>
            <person name="Heitman J."/>
        </authorList>
    </citation>
    <scope>NUCLEOTIDE SEQUENCE</scope>
    <source>
        <strain evidence="3">CBS 10117</strain>
    </source>
</reference>
<dbReference type="KEGG" id="kdj:28971754"/>
<feature type="compositionally biased region" description="Basic and acidic residues" evidence="1">
    <location>
        <begin position="435"/>
        <end position="446"/>
    </location>
</feature>
<dbReference type="PANTHER" id="PTHR28058">
    <property type="entry name" value="37S RIBOSOMAL PROTEIN MRP51, MITOCHONDRIAL"/>
    <property type="match status" value="1"/>
</dbReference>
<dbReference type="AlphaFoldDB" id="A0A1A5ZWF7"/>
<organism evidence="2">
    <name type="scientific">Kwoniella dejecticola CBS 10117</name>
    <dbReference type="NCBI Taxonomy" id="1296121"/>
    <lineage>
        <taxon>Eukaryota</taxon>
        <taxon>Fungi</taxon>
        <taxon>Dikarya</taxon>
        <taxon>Basidiomycota</taxon>
        <taxon>Agaricomycotina</taxon>
        <taxon>Tremellomycetes</taxon>
        <taxon>Tremellales</taxon>
        <taxon>Cryptococcaceae</taxon>
        <taxon>Kwoniella</taxon>
    </lineage>
</organism>
<evidence type="ECO:0000313" key="3">
    <source>
        <dbReference type="EMBL" id="WWC65447.1"/>
    </source>
</evidence>
<dbReference type="OrthoDB" id="2735536at2759"/>
<dbReference type="EMBL" id="CP144539">
    <property type="protein sequence ID" value="WWC65447.1"/>
    <property type="molecule type" value="Genomic_DNA"/>
</dbReference>
<dbReference type="EMBL" id="KI894036">
    <property type="protein sequence ID" value="OBR82141.1"/>
    <property type="molecule type" value="Genomic_DNA"/>
</dbReference>
<dbReference type="Pfam" id="PF11709">
    <property type="entry name" value="Mit_ribos_Mrp51"/>
    <property type="match status" value="1"/>
</dbReference>
<keyword evidence="4" id="KW-1185">Reference proteome</keyword>
<feature type="region of interest" description="Disordered" evidence="1">
    <location>
        <begin position="353"/>
        <end position="378"/>
    </location>
</feature>
<name>A0A1A5ZWF7_9TREE</name>
<accession>A0A1A5ZWF7</accession>
<reference evidence="3" key="2">
    <citation type="submission" date="2013-07" db="EMBL/GenBank/DDBJ databases">
        <authorList>
            <consortium name="The Broad Institute Genome Sequencing Platform"/>
            <person name="Cuomo C."/>
            <person name="Litvintseva A."/>
            <person name="Chen Y."/>
            <person name="Heitman J."/>
            <person name="Sun S."/>
            <person name="Springer D."/>
            <person name="Dromer F."/>
            <person name="Young S.K."/>
            <person name="Zeng Q."/>
            <person name="Gargeya S."/>
            <person name="Fitzgerald M."/>
            <person name="Abouelleil A."/>
            <person name="Alvarado L."/>
            <person name="Berlin A.M."/>
            <person name="Chapman S.B."/>
            <person name="Dewar J."/>
            <person name="Goldberg J."/>
            <person name="Griggs A."/>
            <person name="Gujja S."/>
            <person name="Hansen M."/>
            <person name="Howarth C."/>
            <person name="Imamovic A."/>
            <person name="Larimer J."/>
            <person name="McCowan C."/>
            <person name="Murphy C."/>
            <person name="Pearson M."/>
            <person name="Priest M."/>
            <person name="Roberts A."/>
            <person name="Saif S."/>
            <person name="Shea T."/>
            <person name="Sykes S."/>
            <person name="Wortman J."/>
            <person name="Nusbaum C."/>
            <person name="Birren B."/>
        </authorList>
    </citation>
    <scope>NUCLEOTIDE SEQUENCE</scope>
    <source>
        <strain evidence="3">CBS 10117</strain>
    </source>
</reference>
<evidence type="ECO:0000256" key="1">
    <source>
        <dbReference type="SAM" id="MobiDB-lite"/>
    </source>
</evidence>
<protein>
    <submittedName>
        <fullName evidence="2">Uncharacterized protein</fullName>
    </submittedName>
</protein>
<evidence type="ECO:0000313" key="4">
    <source>
        <dbReference type="Proteomes" id="UP000078595"/>
    </source>
</evidence>
<dbReference type="PANTHER" id="PTHR28058:SF1">
    <property type="entry name" value="SMALL RIBOSOMAL SUBUNIT PROTEIN BS1M"/>
    <property type="match status" value="1"/>
</dbReference>
<evidence type="ECO:0000313" key="2">
    <source>
        <dbReference type="EMBL" id="OBR82141.1"/>
    </source>
</evidence>
<gene>
    <name evidence="2" type="ORF">I303_08055</name>
    <name evidence="3" type="ORF">I303_108065</name>
</gene>
<dbReference type="GeneID" id="28971754"/>
<feature type="region of interest" description="Disordered" evidence="1">
    <location>
        <begin position="426"/>
        <end position="446"/>
    </location>
</feature>
<feature type="region of interest" description="Disordered" evidence="1">
    <location>
        <begin position="227"/>
        <end position="260"/>
    </location>
</feature>
<dbReference type="RefSeq" id="XP_018259983.1">
    <property type="nucleotide sequence ID" value="XM_018411315.1"/>
</dbReference>
<proteinExistence type="predicted"/>